<dbReference type="PANTHER" id="PTHR14773">
    <property type="entry name" value="WD REPEAT-CONTAINING PROTEIN 76"/>
    <property type="match status" value="1"/>
</dbReference>
<protein>
    <recommendedName>
        <fullName evidence="2 8">DNA damage-binding protein CMR1</fullName>
    </recommendedName>
</protein>
<dbReference type="Pfam" id="PF00400">
    <property type="entry name" value="WD40"/>
    <property type="match status" value="2"/>
</dbReference>
<feature type="compositionally biased region" description="Basic and acidic residues" evidence="9">
    <location>
        <begin position="135"/>
        <end position="149"/>
    </location>
</feature>
<dbReference type="GO" id="GO:0006974">
    <property type="term" value="P:DNA damage response"/>
    <property type="evidence" value="ECO:0007669"/>
    <property type="project" value="UniProtKB-KW"/>
</dbReference>
<dbReference type="PANTHER" id="PTHR14773:SF0">
    <property type="entry name" value="WD REPEAT-CONTAINING PROTEIN 76"/>
    <property type="match status" value="1"/>
</dbReference>
<comment type="similarity">
    <text evidence="1 8">Belongs to the WD repeat DDB2/WDR76 family.</text>
</comment>
<dbReference type="SUPFAM" id="SSF50978">
    <property type="entry name" value="WD40 repeat-like"/>
    <property type="match status" value="1"/>
</dbReference>
<feature type="region of interest" description="Disordered" evidence="9">
    <location>
        <begin position="438"/>
        <end position="457"/>
    </location>
</feature>
<dbReference type="SMART" id="SM00320">
    <property type="entry name" value="WD40"/>
    <property type="match status" value="4"/>
</dbReference>
<dbReference type="GO" id="GO:2000001">
    <property type="term" value="P:regulation of DNA damage checkpoint"/>
    <property type="evidence" value="ECO:0007669"/>
    <property type="project" value="TreeGrafter"/>
</dbReference>
<dbReference type="Proteomes" id="UP000053820">
    <property type="component" value="Unassembled WGS sequence"/>
</dbReference>
<keyword evidence="5 8" id="KW-0227">DNA damage</keyword>
<evidence type="ECO:0000256" key="6">
    <source>
        <dbReference type="ARBA" id="ARBA00023125"/>
    </source>
</evidence>
<evidence type="ECO:0000256" key="9">
    <source>
        <dbReference type="SAM" id="MobiDB-lite"/>
    </source>
</evidence>
<dbReference type="InterPro" id="IPR050853">
    <property type="entry name" value="WD_repeat_DNA-damage-binding"/>
</dbReference>
<gene>
    <name evidence="10" type="ORF">HYDPIDRAFT_140965</name>
</gene>
<dbReference type="PROSITE" id="PS00678">
    <property type="entry name" value="WD_REPEATS_1"/>
    <property type="match status" value="2"/>
</dbReference>
<evidence type="ECO:0000256" key="1">
    <source>
        <dbReference type="ARBA" id="ARBA00005434"/>
    </source>
</evidence>
<evidence type="ECO:0000313" key="10">
    <source>
        <dbReference type="EMBL" id="KIJ59193.1"/>
    </source>
</evidence>
<keyword evidence="3 7" id="KW-0853">WD repeat</keyword>
<dbReference type="OrthoDB" id="9890280at2759"/>
<dbReference type="EMBL" id="KN839894">
    <property type="protein sequence ID" value="KIJ59193.1"/>
    <property type="molecule type" value="Genomic_DNA"/>
</dbReference>
<sequence>MSSSPLALVEHRLTLQSTFNKLVLARHDRIIGIVGFRNTKASNRYSDSLFISEQEREANIVRNRALLEQLDLKDAVSSLGVPAKPKPAPKPKAKPIQPSKKFKREPIAEAPRRQSARLKKEVIDPNESPEKKRKREAEAEERRAKEAEERLQAEVQARLAKRPRTHDLDISALAAEELSDKDMGSLRGSLQAVTNAAIPRRVGDIDAWVFDDDKKDEKEVESLRKRLGKMKVVARAKVTQDRIYSAAYHPEPTKDLVFFGDKHGQLGIWDARAPPEDVADEDGDVTPADEKEGGKYWRLQQHWPATSKSSISSVKIDPIDSHSVFTTSYDCTIRQLSFVSGISQQIFSSSDVLITCLDMPPSGHELWISDAAGGLTHLDLRESANKAQWYELSDQKIGSVSVNPTSPHLLLTASNNRLLKIWDTRKLDTLTLGKDAKRGEAAPMTPPLASPSASAAAKPSVSKPVEYDFDTVQEFVESKRGRGLLRGEFAHGKSVSSAYWDPRGRSVVSTSYDDTLRLWELDAGKYDSSSVFPSFTPFSRMKHNCQTGKWLTILRAVWNPNPDVYPHFTIGNLEHSLDIFSCKGDLIARLSDRQRITATQAVTCSHPSIVERCATGNGSGRCVLWAPPDL</sequence>
<keyword evidence="4" id="KW-0677">Repeat</keyword>
<proteinExistence type="inferred from homology"/>
<dbReference type="GO" id="GO:0005634">
    <property type="term" value="C:nucleus"/>
    <property type="evidence" value="ECO:0007669"/>
    <property type="project" value="TreeGrafter"/>
</dbReference>
<dbReference type="InterPro" id="IPR015943">
    <property type="entry name" value="WD40/YVTN_repeat-like_dom_sf"/>
</dbReference>
<dbReference type="Gene3D" id="2.130.10.10">
    <property type="entry name" value="YVTN repeat-like/Quinoprotein amine dehydrogenase"/>
    <property type="match status" value="2"/>
</dbReference>
<feature type="repeat" description="WD" evidence="7">
    <location>
        <begin position="488"/>
        <end position="529"/>
    </location>
</feature>
<organism evidence="10 11">
    <name type="scientific">Hydnomerulius pinastri MD-312</name>
    <dbReference type="NCBI Taxonomy" id="994086"/>
    <lineage>
        <taxon>Eukaryota</taxon>
        <taxon>Fungi</taxon>
        <taxon>Dikarya</taxon>
        <taxon>Basidiomycota</taxon>
        <taxon>Agaricomycotina</taxon>
        <taxon>Agaricomycetes</taxon>
        <taxon>Agaricomycetidae</taxon>
        <taxon>Boletales</taxon>
        <taxon>Boletales incertae sedis</taxon>
        <taxon>Leucogyrophana</taxon>
    </lineage>
</organism>
<evidence type="ECO:0000256" key="4">
    <source>
        <dbReference type="ARBA" id="ARBA00022737"/>
    </source>
</evidence>
<keyword evidence="11" id="KW-1185">Reference proteome</keyword>
<reference evidence="10 11" key="1">
    <citation type="submission" date="2014-04" db="EMBL/GenBank/DDBJ databases">
        <title>Evolutionary Origins and Diversification of the Mycorrhizal Mutualists.</title>
        <authorList>
            <consortium name="DOE Joint Genome Institute"/>
            <consortium name="Mycorrhizal Genomics Consortium"/>
            <person name="Kohler A."/>
            <person name="Kuo A."/>
            <person name="Nagy L.G."/>
            <person name="Floudas D."/>
            <person name="Copeland A."/>
            <person name="Barry K.W."/>
            <person name="Cichocki N."/>
            <person name="Veneault-Fourrey C."/>
            <person name="LaButti K."/>
            <person name="Lindquist E.A."/>
            <person name="Lipzen A."/>
            <person name="Lundell T."/>
            <person name="Morin E."/>
            <person name="Murat C."/>
            <person name="Riley R."/>
            <person name="Ohm R."/>
            <person name="Sun H."/>
            <person name="Tunlid A."/>
            <person name="Henrissat B."/>
            <person name="Grigoriev I.V."/>
            <person name="Hibbett D.S."/>
            <person name="Martin F."/>
        </authorList>
    </citation>
    <scope>NUCLEOTIDE SEQUENCE [LARGE SCALE GENOMIC DNA]</scope>
    <source>
        <strain evidence="10 11">MD-312</strain>
    </source>
</reference>
<accession>A0A0C9W088</accession>
<dbReference type="PROSITE" id="PS50294">
    <property type="entry name" value="WD_REPEATS_REGION"/>
    <property type="match status" value="1"/>
</dbReference>
<evidence type="ECO:0000256" key="2">
    <source>
        <dbReference type="ARBA" id="ARBA00021132"/>
    </source>
</evidence>
<evidence type="ECO:0000256" key="3">
    <source>
        <dbReference type="ARBA" id="ARBA00022574"/>
    </source>
</evidence>
<feature type="compositionally biased region" description="Basic and acidic residues" evidence="9">
    <location>
        <begin position="104"/>
        <end position="123"/>
    </location>
</feature>
<dbReference type="InterPro" id="IPR019775">
    <property type="entry name" value="WD40_repeat_CS"/>
</dbReference>
<dbReference type="AlphaFoldDB" id="A0A0C9W088"/>
<dbReference type="InterPro" id="IPR036322">
    <property type="entry name" value="WD40_repeat_dom_sf"/>
</dbReference>
<name>A0A0C9W088_9AGAM</name>
<evidence type="ECO:0000256" key="7">
    <source>
        <dbReference type="PROSITE-ProRule" id="PRU00221"/>
    </source>
</evidence>
<evidence type="ECO:0000313" key="11">
    <source>
        <dbReference type="Proteomes" id="UP000053820"/>
    </source>
</evidence>
<comment type="function">
    <text evidence="8">DNA-binding protein that binds to both single- and double-stranded DNA. Binds preferentially to UV-damaged DNA. May be involved in DNA-metabolic processes.</text>
</comment>
<evidence type="ECO:0000256" key="8">
    <source>
        <dbReference type="RuleBase" id="RU365004"/>
    </source>
</evidence>
<evidence type="ECO:0000256" key="5">
    <source>
        <dbReference type="ARBA" id="ARBA00022763"/>
    </source>
</evidence>
<keyword evidence="6 8" id="KW-0238">DNA-binding</keyword>
<dbReference type="InterPro" id="IPR001680">
    <property type="entry name" value="WD40_rpt"/>
</dbReference>
<feature type="repeat" description="WD" evidence="7">
    <location>
        <begin position="390"/>
        <end position="432"/>
    </location>
</feature>
<dbReference type="HOGENOM" id="CLU_017019_1_0_1"/>
<feature type="region of interest" description="Disordered" evidence="9">
    <location>
        <begin position="78"/>
        <end position="149"/>
    </location>
</feature>
<dbReference type="PROSITE" id="PS50082">
    <property type="entry name" value="WD_REPEATS_2"/>
    <property type="match status" value="2"/>
</dbReference>
<dbReference type="GO" id="GO:0003677">
    <property type="term" value="F:DNA binding"/>
    <property type="evidence" value="ECO:0007669"/>
    <property type="project" value="UniProtKB-UniRule"/>
</dbReference>